<keyword evidence="3" id="KW-0804">Transcription</keyword>
<sequence length="214" mass="24218">MLDKIDRKLLALLQEDCTLSLQALADAVNLTTTPCWKRLKRLEDEGILRGRVALLDAEKVGLGLTAFVLIKTQHHSSDWYCQFVERSDADGGSARLLAGWRGEYDYLLRVQVADMKRYDDFYKRLVNSVPGLSDVTSSFAMEQIKIYHRLACRITVLRRNPLQNQDFIACDYLLNSAGTSAGSGAAILAQLPCWSLLPSCSLFRRRWWALWSTA</sequence>
<dbReference type="Pfam" id="PF13412">
    <property type="entry name" value="HTH_24"/>
    <property type="match status" value="1"/>
</dbReference>
<dbReference type="InterPro" id="IPR000485">
    <property type="entry name" value="AsnC-type_HTH_dom"/>
</dbReference>
<evidence type="ECO:0000256" key="3">
    <source>
        <dbReference type="ARBA" id="ARBA00023163"/>
    </source>
</evidence>
<organism evidence="5 6">
    <name type="scientific">Klebsiella pneumoniae subsp. ozaenae</name>
    <dbReference type="NCBI Taxonomy" id="574"/>
    <lineage>
        <taxon>Bacteria</taxon>
        <taxon>Pseudomonadati</taxon>
        <taxon>Pseudomonadota</taxon>
        <taxon>Gammaproteobacteria</taxon>
        <taxon>Enterobacterales</taxon>
        <taxon>Enterobacteriaceae</taxon>
        <taxon>Klebsiella/Raoultella group</taxon>
        <taxon>Klebsiella</taxon>
        <taxon>Klebsiella pneumoniae complex</taxon>
    </lineage>
</organism>
<evidence type="ECO:0000313" key="5">
    <source>
        <dbReference type="EMBL" id="STV55765.1"/>
    </source>
</evidence>
<evidence type="ECO:0000256" key="1">
    <source>
        <dbReference type="ARBA" id="ARBA00023015"/>
    </source>
</evidence>
<protein>
    <submittedName>
        <fullName evidence="5">HTH-type transcriptional regulator ybaO</fullName>
    </submittedName>
</protein>
<dbReference type="InterPro" id="IPR019887">
    <property type="entry name" value="Tscrpt_reg_AsnC/Lrp_C"/>
</dbReference>
<dbReference type="SMART" id="SM00344">
    <property type="entry name" value="HTH_ASNC"/>
    <property type="match status" value="1"/>
</dbReference>
<keyword evidence="1" id="KW-0805">Transcription regulation</keyword>
<dbReference type="PROSITE" id="PS50956">
    <property type="entry name" value="HTH_ASNC_2"/>
    <property type="match status" value="1"/>
</dbReference>
<dbReference type="GO" id="GO:0043565">
    <property type="term" value="F:sequence-specific DNA binding"/>
    <property type="evidence" value="ECO:0007669"/>
    <property type="project" value="InterPro"/>
</dbReference>
<dbReference type="GO" id="GO:0005829">
    <property type="term" value="C:cytosol"/>
    <property type="evidence" value="ECO:0007669"/>
    <property type="project" value="TreeGrafter"/>
</dbReference>
<dbReference type="InterPro" id="IPR019885">
    <property type="entry name" value="Tscrpt_reg_HTH_AsnC-type_CS"/>
</dbReference>
<dbReference type="CDD" id="cd00090">
    <property type="entry name" value="HTH_ARSR"/>
    <property type="match status" value="1"/>
</dbReference>
<dbReference type="Gene3D" id="1.10.10.10">
    <property type="entry name" value="Winged helix-like DNA-binding domain superfamily/Winged helix DNA-binding domain"/>
    <property type="match status" value="1"/>
</dbReference>
<gene>
    <name evidence="5" type="primary">lrp_4</name>
    <name evidence="5" type="ORF">NCTC5050_06130</name>
</gene>
<name>A0A378BWV6_KLEPO</name>
<dbReference type="InterPro" id="IPR036390">
    <property type="entry name" value="WH_DNA-bd_sf"/>
</dbReference>
<proteinExistence type="predicted"/>
<dbReference type="InterPro" id="IPR011008">
    <property type="entry name" value="Dimeric_a/b-barrel"/>
</dbReference>
<dbReference type="PRINTS" id="PR00033">
    <property type="entry name" value="HTHASNC"/>
</dbReference>
<feature type="domain" description="HTH asnC-type" evidence="4">
    <location>
        <begin position="2"/>
        <end position="63"/>
    </location>
</feature>
<accession>A0A378BWV6</accession>
<dbReference type="PANTHER" id="PTHR30154:SF17">
    <property type="entry name" value="DNA-BINDING TRANSCRIPTIONAL ACTIVATOR DECR"/>
    <property type="match status" value="1"/>
</dbReference>
<dbReference type="GO" id="GO:0043200">
    <property type="term" value="P:response to amino acid"/>
    <property type="evidence" value="ECO:0007669"/>
    <property type="project" value="TreeGrafter"/>
</dbReference>
<reference evidence="5 6" key="1">
    <citation type="submission" date="2018-06" db="EMBL/GenBank/DDBJ databases">
        <authorList>
            <consortium name="Pathogen Informatics"/>
            <person name="Doyle S."/>
        </authorList>
    </citation>
    <scope>NUCLEOTIDE SEQUENCE [LARGE SCALE GENOMIC DNA]</scope>
    <source>
        <strain evidence="5 6">NCTC5050</strain>
    </source>
</reference>
<keyword evidence="2" id="KW-0238">DNA-binding</keyword>
<keyword evidence="6" id="KW-1185">Reference proteome</keyword>
<dbReference type="AlphaFoldDB" id="A0A378BWV6"/>
<dbReference type="Pfam" id="PF01037">
    <property type="entry name" value="AsnC_trans_reg"/>
    <property type="match status" value="1"/>
</dbReference>
<dbReference type="InterPro" id="IPR011991">
    <property type="entry name" value="ArsR-like_HTH"/>
</dbReference>
<evidence type="ECO:0000259" key="4">
    <source>
        <dbReference type="PROSITE" id="PS50956"/>
    </source>
</evidence>
<dbReference type="Proteomes" id="UP000255382">
    <property type="component" value="Unassembled WGS sequence"/>
</dbReference>
<dbReference type="FunFam" id="1.10.10.10:FF:000114">
    <property type="entry name" value="Lrp/AsnC family transcriptional regulator"/>
    <property type="match status" value="1"/>
</dbReference>
<dbReference type="SUPFAM" id="SSF54909">
    <property type="entry name" value="Dimeric alpha+beta barrel"/>
    <property type="match status" value="1"/>
</dbReference>
<dbReference type="Gene3D" id="3.30.70.920">
    <property type="match status" value="1"/>
</dbReference>
<dbReference type="InterPro" id="IPR036388">
    <property type="entry name" value="WH-like_DNA-bd_sf"/>
</dbReference>
<dbReference type="PROSITE" id="PS00519">
    <property type="entry name" value="HTH_ASNC_1"/>
    <property type="match status" value="1"/>
</dbReference>
<dbReference type="GO" id="GO:0006355">
    <property type="term" value="P:regulation of DNA-templated transcription"/>
    <property type="evidence" value="ECO:0007669"/>
    <property type="project" value="UniProtKB-ARBA"/>
</dbReference>
<evidence type="ECO:0000313" key="6">
    <source>
        <dbReference type="Proteomes" id="UP000255382"/>
    </source>
</evidence>
<dbReference type="InterPro" id="IPR019888">
    <property type="entry name" value="Tscrpt_reg_AsnC-like"/>
</dbReference>
<dbReference type="PANTHER" id="PTHR30154">
    <property type="entry name" value="LEUCINE-RESPONSIVE REGULATORY PROTEIN"/>
    <property type="match status" value="1"/>
</dbReference>
<dbReference type="EMBL" id="UGLZ01000005">
    <property type="protein sequence ID" value="STV55765.1"/>
    <property type="molecule type" value="Genomic_DNA"/>
</dbReference>
<evidence type="ECO:0000256" key="2">
    <source>
        <dbReference type="ARBA" id="ARBA00023125"/>
    </source>
</evidence>
<dbReference type="SUPFAM" id="SSF46785">
    <property type="entry name" value="Winged helix' DNA-binding domain"/>
    <property type="match status" value="1"/>
</dbReference>